<gene>
    <name evidence="6" type="ORF">GIB67_026529</name>
</gene>
<dbReference type="OrthoDB" id="1705690at2759"/>
<evidence type="ECO:0000256" key="4">
    <source>
        <dbReference type="ARBA" id="ARBA00023216"/>
    </source>
</evidence>
<dbReference type="EMBL" id="JACGCM010000032">
    <property type="protein sequence ID" value="KAF6176842.1"/>
    <property type="molecule type" value="Genomic_DNA"/>
</dbReference>
<protein>
    <submittedName>
        <fullName evidence="6">Uncharacterized protein</fullName>
    </submittedName>
</protein>
<dbReference type="SUPFAM" id="SSF47874">
    <property type="entry name" value="Annexin"/>
    <property type="match status" value="1"/>
</dbReference>
<dbReference type="FunFam" id="1.10.220.10:FF:000006">
    <property type="entry name" value="Annexin"/>
    <property type="match status" value="1"/>
</dbReference>
<dbReference type="PANTHER" id="PTHR10502:SF104">
    <property type="entry name" value="ANNEXIN D1"/>
    <property type="match status" value="1"/>
</dbReference>
<keyword evidence="2" id="KW-0677">Repeat</keyword>
<evidence type="ECO:0000256" key="2">
    <source>
        <dbReference type="ARBA" id="ARBA00022737"/>
    </source>
</evidence>
<dbReference type="GO" id="GO:0005737">
    <property type="term" value="C:cytoplasm"/>
    <property type="evidence" value="ECO:0007669"/>
    <property type="project" value="TreeGrafter"/>
</dbReference>
<dbReference type="GO" id="GO:0009409">
    <property type="term" value="P:response to cold"/>
    <property type="evidence" value="ECO:0007669"/>
    <property type="project" value="TreeGrafter"/>
</dbReference>
<keyword evidence="1" id="KW-0479">Metal-binding</keyword>
<dbReference type="GO" id="GO:0005886">
    <property type="term" value="C:plasma membrane"/>
    <property type="evidence" value="ECO:0007669"/>
    <property type="project" value="TreeGrafter"/>
</dbReference>
<dbReference type="GO" id="GO:0009408">
    <property type="term" value="P:response to heat"/>
    <property type="evidence" value="ECO:0007669"/>
    <property type="project" value="TreeGrafter"/>
</dbReference>
<keyword evidence="5" id="KW-0111">Calcium/phospholipid-binding</keyword>
<evidence type="ECO:0000256" key="5">
    <source>
        <dbReference type="ARBA" id="ARBA00023302"/>
    </source>
</evidence>
<organism evidence="6 7">
    <name type="scientific">Kingdonia uniflora</name>
    <dbReference type="NCBI Taxonomy" id="39325"/>
    <lineage>
        <taxon>Eukaryota</taxon>
        <taxon>Viridiplantae</taxon>
        <taxon>Streptophyta</taxon>
        <taxon>Embryophyta</taxon>
        <taxon>Tracheophyta</taxon>
        <taxon>Spermatophyta</taxon>
        <taxon>Magnoliopsida</taxon>
        <taxon>Ranunculales</taxon>
        <taxon>Circaeasteraceae</taxon>
        <taxon>Kingdonia</taxon>
    </lineage>
</organism>
<evidence type="ECO:0000313" key="6">
    <source>
        <dbReference type="EMBL" id="KAF6176842.1"/>
    </source>
</evidence>
<dbReference type="GO" id="GO:0005509">
    <property type="term" value="F:calcium ion binding"/>
    <property type="evidence" value="ECO:0007669"/>
    <property type="project" value="InterPro"/>
</dbReference>
<evidence type="ECO:0000256" key="3">
    <source>
        <dbReference type="ARBA" id="ARBA00022837"/>
    </source>
</evidence>
<evidence type="ECO:0000313" key="7">
    <source>
        <dbReference type="Proteomes" id="UP000541444"/>
    </source>
</evidence>
<dbReference type="InterPro" id="IPR018502">
    <property type="entry name" value="Annexin_repeat"/>
</dbReference>
<dbReference type="GO" id="GO:0001786">
    <property type="term" value="F:phosphatidylserine binding"/>
    <property type="evidence" value="ECO:0007669"/>
    <property type="project" value="TreeGrafter"/>
</dbReference>
<dbReference type="PANTHER" id="PTHR10502">
    <property type="entry name" value="ANNEXIN"/>
    <property type="match status" value="1"/>
</dbReference>
<dbReference type="GO" id="GO:0009414">
    <property type="term" value="P:response to water deprivation"/>
    <property type="evidence" value="ECO:0007669"/>
    <property type="project" value="TreeGrafter"/>
</dbReference>
<dbReference type="Gene3D" id="1.10.220.10">
    <property type="entry name" value="Annexin"/>
    <property type="match status" value="2"/>
</dbReference>
<keyword evidence="7" id="KW-1185">Reference proteome</keyword>
<dbReference type="PROSITE" id="PS51897">
    <property type="entry name" value="ANNEXIN_2"/>
    <property type="match status" value="1"/>
</dbReference>
<dbReference type="InterPro" id="IPR037104">
    <property type="entry name" value="Annexin_sf"/>
</dbReference>
<keyword evidence="3" id="KW-0106">Calcium</keyword>
<accession>A0A7J7PC30</accession>
<comment type="caution">
    <text evidence="6">The sequence shown here is derived from an EMBL/GenBank/DDBJ whole genome shotgun (WGS) entry which is preliminary data.</text>
</comment>
<evidence type="ECO:0000256" key="1">
    <source>
        <dbReference type="ARBA" id="ARBA00022723"/>
    </source>
</evidence>
<dbReference type="AlphaFoldDB" id="A0A7J7PC30"/>
<dbReference type="Pfam" id="PF00191">
    <property type="entry name" value="Annexin"/>
    <property type="match status" value="2"/>
</dbReference>
<reference evidence="6 7" key="1">
    <citation type="journal article" date="2020" name="IScience">
        <title>Genome Sequencing of the Endangered Kingdonia uniflora (Circaeasteraceae, Ranunculales) Reveals Potential Mechanisms of Evolutionary Specialization.</title>
        <authorList>
            <person name="Sun Y."/>
            <person name="Deng T."/>
            <person name="Zhang A."/>
            <person name="Moore M.J."/>
            <person name="Landis J.B."/>
            <person name="Lin N."/>
            <person name="Zhang H."/>
            <person name="Zhang X."/>
            <person name="Huang J."/>
            <person name="Zhang X."/>
            <person name="Sun H."/>
            <person name="Wang H."/>
        </authorList>
    </citation>
    <scope>NUCLEOTIDE SEQUENCE [LARGE SCALE GENOMIC DNA]</scope>
    <source>
        <strain evidence="6">TB1705</strain>
        <tissue evidence="6">Leaf</tissue>
    </source>
</reference>
<sequence length="152" mass="17427">MRPPGSRVGVIKLCMGVLEGCIGVSLLKPYRGWGTNEKLIISILAHRNAAQCNLIHKTYAETYEEGLLKSLEKEREILLWTMDPAEGDAFLANEATKRWTSSNWILMEIACTRSSNELLLARQVYHSCFKKSLKEDVDFHTTGDFRKLWYFL</sequence>
<dbReference type="GO" id="GO:0009651">
    <property type="term" value="P:response to salt stress"/>
    <property type="evidence" value="ECO:0007669"/>
    <property type="project" value="TreeGrafter"/>
</dbReference>
<proteinExistence type="predicted"/>
<dbReference type="SMART" id="SM00335">
    <property type="entry name" value="ANX"/>
    <property type="match status" value="2"/>
</dbReference>
<dbReference type="GO" id="GO:0005544">
    <property type="term" value="F:calcium-dependent phospholipid binding"/>
    <property type="evidence" value="ECO:0007669"/>
    <property type="project" value="UniProtKB-KW"/>
</dbReference>
<dbReference type="Proteomes" id="UP000541444">
    <property type="component" value="Unassembled WGS sequence"/>
</dbReference>
<name>A0A7J7PC30_9MAGN</name>
<keyword evidence="4" id="KW-0041">Annexin</keyword>